<protein>
    <submittedName>
        <fullName evidence="1">Uncharacterized protein</fullName>
    </submittedName>
</protein>
<proteinExistence type="predicted"/>
<dbReference type="Proteomes" id="UP000199076">
    <property type="component" value="Unassembled WGS sequence"/>
</dbReference>
<dbReference type="OrthoDB" id="350495at2157"/>
<dbReference type="AlphaFoldDB" id="A0A1G7FGZ8"/>
<dbReference type="EMBL" id="FNBK01000001">
    <property type="protein sequence ID" value="SDE75097.1"/>
    <property type="molecule type" value="Genomic_DNA"/>
</dbReference>
<name>A0A1G7FGZ8_9EURY</name>
<keyword evidence="2" id="KW-1185">Reference proteome</keyword>
<evidence type="ECO:0000313" key="1">
    <source>
        <dbReference type="EMBL" id="SDE75097.1"/>
    </source>
</evidence>
<dbReference type="RefSeq" id="WP_139171017.1">
    <property type="nucleotide sequence ID" value="NZ_FNBK01000001.1"/>
</dbReference>
<organism evidence="1 2">
    <name type="scientific">Halorientalis regularis</name>
    <dbReference type="NCBI Taxonomy" id="660518"/>
    <lineage>
        <taxon>Archaea</taxon>
        <taxon>Methanobacteriati</taxon>
        <taxon>Methanobacteriota</taxon>
        <taxon>Stenosarchaea group</taxon>
        <taxon>Halobacteria</taxon>
        <taxon>Halobacteriales</taxon>
        <taxon>Haloarculaceae</taxon>
        <taxon>Halorientalis</taxon>
    </lineage>
</organism>
<reference evidence="2" key="1">
    <citation type="submission" date="2016-10" db="EMBL/GenBank/DDBJ databases">
        <authorList>
            <person name="Varghese N."/>
            <person name="Submissions S."/>
        </authorList>
    </citation>
    <scope>NUCLEOTIDE SEQUENCE [LARGE SCALE GENOMIC DNA]</scope>
    <source>
        <strain evidence="2">IBRC-M 10760</strain>
    </source>
</reference>
<accession>A0A1G7FGZ8</accession>
<gene>
    <name evidence="1" type="ORF">SAMN05216218_101186</name>
</gene>
<sequence length="283" mass="32682">MKGQPVGEYEIDPEDGLSRIEELVLEQCPSAVVKQVDEVIFVTDGPVDHLAWVAYDDYDRHAIFYLDDDPNEQEIQRYIGWTPSRQEMPKLKAYLASTYEVYEPLELITFFEIPDPYLPGSDPRVLVTYYHNTYHDQFNVGINAYPPQREPEILEHADKIVPARDLERFLKNIMLTLGSEVEEEVEKHVLEGDVRDFLQRDDDFRKQTVRSLPDDIHPEYTGDEAVLWQKPASKVDHLDSAAGFVQVWVPVDEENIGLLSITSGEYDRKSVLDEVQETLLVEL</sequence>
<evidence type="ECO:0000313" key="2">
    <source>
        <dbReference type="Proteomes" id="UP000199076"/>
    </source>
</evidence>